<dbReference type="InterPro" id="IPR008869">
    <property type="entry name" value="MlaC/ttg2D"/>
</dbReference>
<organism evidence="2 3">
    <name type="scientific">Paenirhodobacter enshiensis</name>
    <dbReference type="NCBI Taxonomy" id="1105367"/>
    <lineage>
        <taxon>Bacteria</taxon>
        <taxon>Pseudomonadati</taxon>
        <taxon>Pseudomonadota</taxon>
        <taxon>Alphaproteobacteria</taxon>
        <taxon>Rhodobacterales</taxon>
        <taxon>Rhodobacter group</taxon>
        <taxon>Paenirhodobacter</taxon>
    </lineage>
</organism>
<dbReference type="PANTHER" id="PTHR36573">
    <property type="entry name" value="INTERMEMBRANE PHOSPHOLIPID TRANSPORT SYSTEM BINDING PROTEIN MLAC"/>
    <property type="match status" value="1"/>
</dbReference>
<dbReference type="PANTHER" id="PTHR36573:SF1">
    <property type="entry name" value="INTERMEMBRANE PHOSPHOLIPID TRANSPORT SYSTEM BINDING PROTEIN MLAC"/>
    <property type="match status" value="1"/>
</dbReference>
<proteinExistence type="predicted"/>
<evidence type="ECO:0000313" key="3">
    <source>
        <dbReference type="Proteomes" id="UP000028824"/>
    </source>
</evidence>
<keyword evidence="3" id="KW-1185">Reference proteome</keyword>
<gene>
    <name evidence="2" type="ORF">CG50_11110</name>
</gene>
<comment type="caution">
    <text evidence="2">The sequence shown here is derived from an EMBL/GenBank/DDBJ whole genome shotgun (WGS) entry which is preliminary data.</text>
</comment>
<feature type="chain" id="PRO_5001817275" evidence="1">
    <location>
        <begin position="26"/>
        <end position="197"/>
    </location>
</feature>
<dbReference type="eggNOG" id="COG2854">
    <property type="taxonomic scope" value="Bacteria"/>
</dbReference>
<sequence length="197" mass="21219">MTRRGVIGLGLAGAAALAIPAPSFAMTDDDARALIDKAIADVNGAIESGKTGPALYAVFEQIFTKYADVPTIARSALGTASRQATPAQMNQFTTAFRGYVARKYGSRFREFIGAKFEVQDAEPVKSFYEVTTTAFLRGRNPFNVVWQVSDKSGRPLFFNIIIEGVNMLAAERTEIGAMLDQQQGDIDGLIRSVQAAG</sequence>
<dbReference type="Pfam" id="PF05494">
    <property type="entry name" value="MlaC"/>
    <property type="match status" value="1"/>
</dbReference>
<dbReference type="STRING" id="1105367.CG50_11110"/>
<feature type="signal peptide" evidence="1">
    <location>
        <begin position="1"/>
        <end position="25"/>
    </location>
</feature>
<accession>A0A086Y3B6</accession>
<dbReference type="Gene3D" id="3.10.450.710">
    <property type="entry name" value="Tgt2/MlaC"/>
    <property type="match status" value="1"/>
</dbReference>
<protein>
    <submittedName>
        <fullName evidence="2">ABC transporter</fullName>
    </submittedName>
</protein>
<dbReference type="Proteomes" id="UP000028824">
    <property type="component" value="Unassembled WGS sequence"/>
</dbReference>
<evidence type="ECO:0000313" key="2">
    <source>
        <dbReference type="EMBL" id="KFI28766.1"/>
    </source>
</evidence>
<evidence type="ECO:0000256" key="1">
    <source>
        <dbReference type="SAM" id="SignalP"/>
    </source>
</evidence>
<reference evidence="2 3" key="1">
    <citation type="submission" date="2014-03" db="EMBL/GenBank/DDBJ databases">
        <title>Genome of Paenirhodobacter enshiensis DW2-9.</title>
        <authorList>
            <person name="Wang D."/>
            <person name="Wang G."/>
        </authorList>
    </citation>
    <scope>NUCLEOTIDE SEQUENCE [LARGE SCALE GENOMIC DNA]</scope>
    <source>
        <strain evidence="2 3">DW2-9</strain>
    </source>
</reference>
<dbReference type="InterPro" id="IPR042245">
    <property type="entry name" value="Tgt2/MlaC_sf"/>
</dbReference>
<keyword evidence="1" id="KW-0732">Signal</keyword>
<dbReference type="AlphaFoldDB" id="A0A086Y3B6"/>
<dbReference type="EMBL" id="JFZB01000005">
    <property type="protein sequence ID" value="KFI28766.1"/>
    <property type="molecule type" value="Genomic_DNA"/>
</dbReference>
<name>A0A086Y3B6_9RHOB</name>